<dbReference type="VEuPathDB" id="VectorBase:GPPI015011"/>
<dbReference type="GO" id="GO:0005886">
    <property type="term" value="C:plasma membrane"/>
    <property type="evidence" value="ECO:0007669"/>
    <property type="project" value="TreeGrafter"/>
</dbReference>
<feature type="chain" id="PRO_5008404342" description="Angiotensin-converting enzyme" evidence="14">
    <location>
        <begin position="20"/>
        <end position="1246"/>
    </location>
</feature>
<feature type="active site" description="Proton acceptor 1" evidence="7">
    <location>
        <position position="380"/>
    </location>
</feature>
<evidence type="ECO:0000256" key="5">
    <source>
        <dbReference type="PIRSR" id="PIRSR601548-1"/>
    </source>
</evidence>
<dbReference type="PANTHER" id="PTHR10514">
    <property type="entry name" value="ANGIOTENSIN-CONVERTING ENZYME"/>
    <property type="match status" value="1"/>
</dbReference>
<feature type="active site" description="Proton donor 2" evidence="7">
    <location>
        <position position="1127"/>
    </location>
</feature>
<feature type="active site" description="Proton donor 1" evidence="7">
    <location>
        <position position="509"/>
    </location>
</feature>
<proteinExistence type="inferred from homology"/>
<dbReference type="EnsemblMetazoa" id="GPPI015011-RA">
    <property type="protein sequence ID" value="GPPI015011-PA"/>
    <property type="gene ID" value="GPPI015011"/>
</dbReference>
<keyword evidence="9 13" id="KW-0479">Metal-binding</keyword>
<dbReference type="GO" id="GO:0004180">
    <property type="term" value="F:carboxypeptidase activity"/>
    <property type="evidence" value="ECO:0007669"/>
    <property type="project" value="UniProtKB-KW"/>
</dbReference>
<dbReference type="GO" id="GO:0046872">
    <property type="term" value="F:metal ion binding"/>
    <property type="evidence" value="ECO:0007669"/>
    <property type="project" value="UniProtKB-KW"/>
</dbReference>
<evidence type="ECO:0000256" key="8">
    <source>
        <dbReference type="PIRSR" id="PIRSR601548-2"/>
    </source>
</evidence>
<comment type="cofactor">
    <cofactor evidence="13">
        <name>Zn(2+)</name>
        <dbReference type="ChEBI" id="CHEBI:29105"/>
    </cofactor>
    <text evidence="13">Binds 2 Zn(2+) ions per subunit.</text>
</comment>
<feature type="glycosylation site" description="N-linked (GlcNAc...) asparagine" evidence="6">
    <location>
        <position position="683"/>
    </location>
</feature>
<dbReference type="PRINTS" id="PR00791">
    <property type="entry name" value="PEPDIPTASEA"/>
</dbReference>
<dbReference type="Proteomes" id="UP000092460">
    <property type="component" value="Unassembled WGS sequence"/>
</dbReference>
<dbReference type="EMBL" id="JXJN01006811">
    <property type="status" value="NOT_ANNOTATED_CDS"/>
    <property type="molecule type" value="Genomic_DNA"/>
</dbReference>
<feature type="glycosylation site" description="N-linked (GlcNAc...) asparagine; partial" evidence="6">
    <location>
        <position position="768"/>
    </location>
</feature>
<evidence type="ECO:0000256" key="14">
    <source>
        <dbReference type="SAM" id="SignalP"/>
    </source>
</evidence>
<dbReference type="Gene3D" id="1.10.1370.30">
    <property type="match status" value="2"/>
</dbReference>
<evidence type="ECO:0000313" key="16">
    <source>
        <dbReference type="Proteomes" id="UP000092460"/>
    </source>
</evidence>
<evidence type="ECO:0000256" key="13">
    <source>
        <dbReference type="RuleBase" id="RU361144"/>
    </source>
</evidence>
<feature type="disulfide bond" evidence="12">
    <location>
        <begin position="348"/>
        <end position="366"/>
    </location>
</feature>
<evidence type="ECO:0000256" key="6">
    <source>
        <dbReference type="PIRSR" id="PIRSR601548-10"/>
    </source>
</evidence>
<feature type="binding site" evidence="11">
    <location>
        <position position="1001"/>
    </location>
    <ligand>
        <name>Zn(2+)</name>
        <dbReference type="ChEBI" id="CHEBI:29105"/>
        <label>2</label>
        <note>catalytic</note>
    </ligand>
</feature>
<reference evidence="16" key="1">
    <citation type="submission" date="2015-01" db="EMBL/GenBank/DDBJ databases">
        <authorList>
            <person name="Aksoy S."/>
            <person name="Warren W."/>
            <person name="Wilson R.K."/>
        </authorList>
    </citation>
    <scope>NUCLEOTIDE SEQUENCE [LARGE SCALE GENOMIC DNA]</scope>
    <source>
        <strain evidence="16">IAEA</strain>
    </source>
</reference>
<dbReference type="GO" id="GO:0006508">
    <property type="term" value="P:proteolysis"/>
    <property type="evidence" value="ECO:0007669"/>
    <property type="project" value="UniProtKB-KW"/>
</dbReference>
<keyword evidence="13" id="KW-0378">Hydrolase</keyword>
<dbReference type="GO" id="GO:0008241">
    <property type="term" value="F:peptidyl-dipeptidase activity"/>
    <property type="evidence" value="ECO:0007669"/>
    <property type="project" value="InterPro"/>
</dbReference>
<feature type="binding site" evidence="9">
    <location>
        <position position="1001"/>
    </location>
    <ligand>
        <name>Zn(2+)</name>
        <dbReference type="ChEBI" id="CHEBI:29105"/>
        <label>1</label>
        <note>catalytic</note>
    </ligand>
</feature>
<keyword evidence="13" id="KW-0645">Protease</keyword>
<evidence type="ECO:0000256" key="4">
    <source>
        <dbReference type="ARBA" id="ARBA00023180"/>
    </source>
</evidence>
<dbReference type="CDD" id="cd06461">
    <property type="entry name" value="M2_ACE"/>
    <property type="match status" value="2"/>
</dbReference>
<keyword evidence="3 10" id="KW-1015">Disulfide bond</keyword>
<evidence type="ECO:0000256" key="10">
    <source>
        <dbReference type="PIRSR" id="PIRSR601548-4"/>
    </source>
</evidence>
<keyword evidence="9 13" id="KW-0862">Zinc</keyword>
<protein>
    <recommendedName>
        <fullName evidence="13">Angiotensin-converting enzyme</fullName>
        <ecNumber evidence="13">3.4.-.-</ecNumber>
    </recommendedName>
</protein>
<feature type="disulfide bond" evidence="10 12">
    <location>
        <begin position="966"/>
        <end position="984"/>
    </location>
</feature>
<feature type="binding site" evidence="9">
    <location>
        <position position="1025"/>
    </location>
    <ligand>
        <name>Zn(2+)</name>
        <dbReference type="ChEBI" id="CHEBI:29105"/>
        <label>1</label>
        <note>catalytic</note>
    </ligand>
</feature>
<keyword evidence="13" id="KW-0121">Carboxypeptidase</keyword>
<feature type="active site" description="Proton acceptor 1" evidence="5">
    <location>
        <position position="998"/>
    </location>
</feature>
<feature type="binding site" evidence="8">
    <location>
        <position position="838"/>
    </location>
    <ligand>
        <name>chloride</name>
        <dbReference type="ChEBI" id="CHEBI:17996"/>
        <label>1</label>
    </ligand>
</feature>
<dbReference type="Pfam" id="PF01401">
    <property type="entry name" value="Peptidase_M2"/>
    <property type="match status" value="2"/>
</dbReference>
<dbReference type="GO" id="GO:0008237">
    <property type="term" value="F:metallopeptidase activity"/>
    <property type="evidence" value="ECO:0007669"/>
    <property type="project" value="UniProtKB-KW"/>
</dbReference>
<evidence type="ECO:0000256" key="3">
    <source>
        <dbReference type="ARBA" id="ARBA00023157"/>
    </source>
</evidence>
<comment type="similarity">
    <text evidence="1 12 13">Belongs to the peptidase M2 family.</text>
</comment>
<feature type="binding site" evidence="8">
    <location>
        <position position="1136"/>
    </location>
    <ligand>
        <name>chloride</name>
        <dbReference type="ChEBI" id="CHEBI:17996"/>
        <label>1</label>
    </ligand>
</feature>
<sequence length="1246" mass="144735">MRHLWVVTFSLLALSHVKPFTAIAPKMYTCSSEFPEALKFFERENELMRLRKRKENLAAFKYSTDLTEGNRQAMIEVASQNAKENKELAESIKKIFKYDQITDPCLKRQAVILSDIGADVLDSEDFLTLQNAISKMLTNYASTKVCSFENPNLCNMTLEPHIQGKLGQSRNPEELEHYWTEWHNKAGTPMKKQFTKYVELTRMAAKLNSYDSYADYWKHYYEDPDFENNVHAVYKAILPFYQQLHGYVRHRLFQHYGPDVIAVKGNIPIQLLGNMWGQQWDNVMDLLTPYPNAPTIDVTGEMKRQGYTVKKIFQLGDEFFQSMGLRSLPSSFWELSMLEKPDKRLAVCHASAWDFYGDGDVRIKMCTEVNAHYLYVVHHELGHIQYYLQYEHMPTPFRGAANPGFHEAVGDVIALSVGTPKHLHAIGLSNVDRLNEQSRINELFRLALKKVVFLPFAYAMDKFRYVVFRDELREEYWNVNFWQIRSVLCGLEPPIERTERDFDPPAKYHISADVEYLRYFAAHIFQFQFHKAMCLKADEYEPGDPEKPLDNCDIYKSKEAGNAFSDFLSSGNSKHWKEILEDFTGDTEMNPSALLEYFEPLNKWLIAENRKLGVPVGWDVTDTTVNTKISMKLLLLAFLASVALCSAGIKEEIVAAEYLQNLNAEIARRTNIETEASWNFASNITDENEHKKNEISAELAKFMKEVAKDIAKFDWNLFQSDDLKRQFKMFSKLGYAALPDDDYAELLDVLSSMESNFAKVRVCDYKDNNKCDMSLDPDVEEIITKSRDPEELKHYWLEFYNKAGTPTRKHFGRYIELNTKAAQLNNFTSGAELWLDEYEDETFEQQLEDIFEDIKPLYHQLHGYVRYRLNQHYGDDVVSRTGPIPMHLLGNMWAQQWSDIADIISPFPEKPLIDVTSEMVKQGYTPLKMFEMGDDFFTSMNLTKLPKEFWEKSILEKPTDGRDLICHASAWDFYLVDDVRIKQCTRVTQDQFFTVHHELGHIQYFLQYQHQPFVYRSGANPGFHEAVGDVLSLSVSTPKHLELVGLLKDYVHDEEARINQLFLTALDKIVFLPFAFTMDKYRWALFRGEVDKSEWNCAFWNLREQYSGIEPPVVRTEKDFDAPAKYHVSADVEYLRYLVSFIIQFQFYKSACIKAGQYDPNNPQMPLDNCDIYGSVEAGDAFHKMLSLGSSKPWPDALEVFNGERIMTGKAIAEYFEPLRVWLEAENIKNNVNIGWDKSDSKFYYD</sequence>
<keyword evidence="13" id="KW-0482">Metalloprotease</keyword>
<dbReference type="PROSITE" id="PS52011">
    <property type="entry name" value="PEPTIDASE_M2"/>
    <property type="match status" value="2"/>
</dbReference>
<evidence type="ECO:0000256" key="11">
    <source>
        <dbReference type="PIRSR" id="PIRSR601548-8"/>
    </source>
</evidence>
<organism evidence="15 16">
    <name type="scientific">Glossina palpalis gambiensis</name>
    <dbReference type="NCBI Taxonomy" id="67801"/>
    <lineage>
        <taxon>Eukaryota</taxon>
        <taxon>Metazoa</taxon>
        <taxon>Ecdysozoa</taxon>
        <taxon>Arthropoda</taxon>
        <taxon>Hexapoda</taxon>
        <taxon>Insecta</taxon>
        <taxon>Pterygota</taxon>
        <taxon>Neoptera</taxon>
        <taxon>Endopterygota</taxon>
        <taxon>Diptera</taxon>
        <taxon>Brachycera</taxon>
        <taxon>Muscomorpha</taxon>
        <taxon>Hippoboscoidea</taxon>
        <taxon>Glossinidae</taxon>
        <taxon>Glossina</taxon>
    </lineage>
</organism>
<evidence type="ECO:0000313" key="15">
    <source>
        <dbReference type="EnsemblMetazoa" id="GPPI015011-PA"/>
    </source>
</evidence>
<feature type="disulfide bond" evidence="10 12">
    <location>
        <begin position="1152"/>
        <end position="1170"/>
    </location>
</feature>
<feature type="disulfide bond" evidence="12">
    <location>
        <begin position="534"/>
        <end position="552"/>
    </location>
</feature>
<feature type="binding site" evidence="11">
    <location>
        <position position="997"/>
    </location>
    <ligand>
        <name>Zn(2+)</name>
        <dbReference type="ChEBI" id="CHEBI:29105"/>
        <label>2</label>
        <note>catalytic</note>
    </ligand>
</feature>
<feature type="binding site" evidence="9">
    <location>
        <position position="997"/>
    </location>
    <ligand>
        <name>Zn(2+)</name>
        <dbReference type="ChEBI" id="CHEBI:29105"/>
        <label>1</label>
        <note>catalytic</note>
    </ligand>
</feature>
<dbReference type="GO" id="GO:0005615">
    <property type="term" value="C:extracellular space"/>
    <property type="evidence" value="ECO:0007669"/>
    <property type="project" value="TreeGrafter"/>
</dbReference>
<keyword evidence="2 14" id="KW-0732">Signal</keyword>
<reference evidence="15" key="2">
    <citation type="submission" date="2020-05" db="UniProtKB">
        <authorList>
            <consortium name="EnsemblMetazoa"/>
        </authorList>
    </citation>
    <scope>IDENTIFICATION</scope>
    <source>
        <strain evidence="15">IAEA</strain>
    </source>
</reference>
<feature type="active site" description="Proton acceptor 2" evidence="7">
    <location>
        <position position="998"/>
    </location>
</feature>
<evidence type="ECO:0000256" key="1">
    <source>
        <dbReference type="ARBA" id="ARBA00008139"/>
    </source>
</evidence>
<dbReference type="SUPFAM" id="SSF55486">
    <property type="entry name" value="Metalloproteases ('zincins'), catalytic domain"/>
    <property type="match status" value="2"/>
</dbReference>
<feature type="disulfide bond" evidence="12">
    <location>
        <begin position="146"/>
        <end position="154"/>
    </location>
</feature>
<evidence type="ECO:0000256" key="7">
    <source>
        <dbReference type="PIRSR" id="PIRSR601548-11"/>
    </source>
</evidence>
<dbReference type="AlphaFoldDB" id="A0A1B0B0S7"/>
<evidence type="ECO:0000256" key="9">
    <source>
        <dbReference type="PIRSR" id="PIRSR601548-3"/>
    </source>
</evidence>
<dbReference type="STRING" id="67801.A0A1B0B0S7"/>
<evidence type="ECO:0000256" key="2">
    <source>
        <dbReference type="ARBA" id="ARBA00022729"/>
    </source>
</evidence>
<keyword evidence="4 6" id="KW-0325">Glycoprotein</keyword>
<feature type="disulfide bond" evidence="10 12">
    <location>
        <begin position="763"/>
        <end position="771"/>
    </location>
</feature>
<feature type="signal peptide" evidence="14">
    <location>
        <begin position="1"/>
        <end position="19"/>
    </location>
</feature>
<dbReference type="InterPro" id="IPR001548">
    <property type="entry name" value="Peptidase_M2"/>
</dbReference>
<dbReference type="PANTHER" id="PTHR10514:SF44">
    <property type="entry name" value="ANGIOTENSIN-CONVERTING ENZYME-RELATED"/>
    <property type="match status" value="1"/>
</dbReference>
<feature type="binding site" evidence="11">
    <location>
        <position position="1025"/>
    </location>
    <ligand>
        <name>Zn(2+)</name>
        <dbReference type="ChEBI" id="CHEBI:29105"/>
        <label>2</label>
        <note>catalytic</note>
    </ligand>
</feature>
<accession>A0A1B0B0S7</accession>
<keyword evidence="16" id="KW-1185">Reference proteome</keyword>
<name>A0A1B0B0S7_9MUSC</name>
<dbReference type="EC" id="3.4.-.-" evidence="13"/>
<evidence type="ECO:0000256" key="12">
    <source>
        <dbReference type="PROSITE-ProRule" id="PRU01355"/>
    </source>
</evidence>
<feature type="active site" description="Proton donor 1" evidence="5">
    <location>
        <position position="1127"/>
    </location>
</feature>